<keyword evidence="2" id="KW-0808">Transferase</keyword>
<keyword evidence="2" id="KW-0489">Methyltransferase</keyword>
<accession>A0A517P0Q7</accession>
<gene>
    <name evidence="2" type="ORF">K239x_49720</name>
</gene>
<reference evidence="2 3" key="1">
    <citation type="submission" date="2019-02" db="EMBL/GenBank/DDBJ databases">
        <title>Deep-cultivation of Planctomycetes and their phenomic and genomic characterization uncovers novel biology.</title>
        <authorList>
            <person name="Wiegand S."/>
            <person name="Jogler M."/>
            <person name="Boedeker C."/>
            <person name="Pinto D."/>
            <person name="Vollmers J."/>
            <person name="Rivas-Marin E."/>
            <person name="Kohn T."/>
            <person name="Peeters S.H."/>
            <person name="Heuer A."/>
            <person name="Rast P."/>
            <person name="Oberbeckmann S."/>
            <person name="Bunk B."/>
            <person name="Jeske O."/>
            <person name="Meyerdierks A."/>
            <person name="Storesund J.E."/>
            <person name="Kallscheuer N."/>
            <person name="Luecker S."/>
            <person name="Lage O.M."/>
            <person name="Pohl T."/>
            <person name="Merkel B.J."/>
            <person name="Hornburger P."/>
            <person name="Mueller R.-W."/>
            <person name="Bruemmer F."/>
            <person name="Labrenz M."/>
            <person name="Spormann A.M."/>
            <person name="Op den Camp H."/>
            <person name="Overmann J."/>
            <person name="Amann R."/>
            <person name="Jetten M.S.M."/>
            <person name="Mascher T."/>
            <person name="Medema M.H."/>
            <person name="Devos D.P."/>
            <person name="Kaster A.-K."/>
            <person name="Ovreas L."/>
            <person name="Rohde M."/>
            <person name="Galperin M.Y."/>
            <person name="Jogler C."/>
        </authorList>
    </citation>
    <scope>NUCLEOTIDE SEQUENCE [LARGE SCALE GENOMIC DNA]</scope>
    <source>
        <strain evidence="2 3">K23_9</strain>
    </source>
</reference>
<name>A0A517P0Q7_9BACT</name>
<keyword evidence="3" id="KW-1185">Reference proteome</keyword>
<sequence length="259" mass="28861">MDPVRDHNRKSWDSFVDKGNRWTLPTPPEAIADARRGTLNLLLTPTKPVPQNWYPDLKQLPTLCLATGGGQQAPLLAAAGAIVTTIDNSPKQLEQDRLVADRENLTIATVLGDMADLSMFDDGQFGLVFHACSNCFSQTILPVWKEAFRVLRPGGILMSGFNNPIRYAIADADHDRGHLELTRKLPWSDLTGLSESELKSQRYDVDETLEFGHTLEDQIGGQLNAGFVLTDFYEDRWSDESDPISDLMDTFIATRAMKP</sequence>
<dbReference type="EMBL" id="CP036526">
    <property type="protein sequence ID" value="QDT12957.1"/>
    <property type="molecule type" value="Genomic_DNA"/>
</dbReference>
<dbReference type="InterPro" id="IPR029063">
    <property type="entry name" value="SAM-dependent_MTases_sf"/>
</dbReference>
<protein>
    <submittedName>
        <fullName evidence="2">Methyltransferase domain protein</fullName>
    </submittedName>
</protein>
<dbReference type="SUPFAM" id="SSF53335">
    <property type="entry name" value="S-adenosyl-L-methionine-dependent methyltransferases"/>
    <property type="match status" value="1"/>
</dbReference>
<evidence type="ECO:0000259" key="1">
    <source>
        <dbReference type="Pfam" id="PF08241"/>
    </source>
</evidence>
<evidence type="ECO:0000313" key="2">
    <source>
        <dbReference type="EMBL" id="QDT12957.1"/>
    </source>
</evidence>
<organism evidence="2 3">
    <name type="scientific">Stieleria marina</name>
    <dbReference type="NCBI Taxonomy" id="1930275"/>
    <lineage>
        <taxon>Bacteria</taxon>
        <taxon>Pseudomonadati</taxon>
        <taxon>Planctomycetota</taxon>
        <taxon>Planctomycetia</taxon>
        <taxon>Pirellulales</taxon>
        <taxon>Pirellulaceae</taxon>
        <taxon>Stieleria</taxon>
    </lineage>
</organism>
<dbReference type="GO" id="GO:0008757">
    <property type="term" value="F:S-adenosylmethionine-dependent methyltransferase activity"/>
    <property type="evidence" value="ECO:0007669"/>
    <property type="project" value="InterPro"/>
</dbReference>
<dbReference type="GO" id="GO:0032259">
    <property type="term" value="P:methylation"/>
    <property type="evidence" value="ECO:0007669"/>
    <property type="project" value="UniProtKB-KW"/>
</dbReference>
<dbReference type="InterPro" id="IPR013216">
    <property type="entry name" value="Methyltransf_11"/>
</dbReference>
<proteinExistence type="predicted"/>
<evidence type="ECO:0000313" key="3">
    <source>
        <dbReference type="Proteomes" id="UP000319817"/>
    </source>
</evidence>
<dbReference type="CDD" id="cd02440">
    <property type="entry name" value="AdoMet_MTases"/>
    <property type="match status" value="1"/>
</dbReference>
<feature type="domain" description="Methyltransferase type 11" evidence="1">
    <location>
        <begin position="63"/>
        <end position="158"/>
    </location>
</feature>
<dbReference type="Gene3D" id="3.40.50.150">
    <property type="entry name" value="Vaccinia Virus protein VP39"/>
    <property type="match status" value="1"/>
</dbReference>
<dbReference type="Pfam" id="PF08241">
    <property type="entry name" value="Methyltransf_11"/>
    <property type="match status" value="1"/>
</dbReference>
<dbReference type="AlphaFoldDB" id="A0A517P0Q7"/>
<dbReference type="Proteomes" id="UP000319817">
    <property type="component" value="Chromosome"/>
</dbReference>